<evidence type="ECO:0000256" key="1">
    <source>
        <dbReference type="SAM" id="MobiDB-lite"/>
    </source>
</evidence>
<comment type="caution">
    <text evidence="2">The sequence shown here is derived from an EMBL/GenBank/DDBJ whole genome shotgun (WGS) entry which is preliminary data.</text>
</comment>
<proteinExistence type="predicted"/>
<reference evidence="2 3" key="1">
    <citation type="submission" date="2024-05" db="EMBL/GenBank/DDBJ databases">
        <title>Genome sequencing and assembly of Indian major carp, Cirrhinus mrigala (Hamilton, 1822).</title>
        <authorList>
            <person name="Mohindra V."/>
            <person name="Chowdhury L.M."/>
            <person name="Lal K."/>
            <person name="Jena J.K."/>
        </authorList>
    </citation>
    <scope>NUCLEOTIDE SEQUENCE [LARGE SCALE GENOMIC DNA]</scope>
    <source>
        <strain evidence="2">CM1030</strain>
        <tissue evidence="2">Blood</tissue>
    </source>
</reference>
<evidence type="ECO:0000313" key="2">
    <source>
        <dbReference type="EMBL" id="KAL0180954.1"/>
    </source>
</evidence>
<keyword evidence="3" id="KW-1185">Reference proteome</keyword>
<organism evidence="2 3">
    <name type="scientific">Cirrhinus mrigala</name>
    <name type="common">Mrigala</name>
    <dbReference type="NCBI Taxonomy" id="683832"/>
    <lineage>
        <taxon>Eukaryota</taxon>
        <taxon>Metazoa</taxon>
        <taxon>Chordata</taxon>
        <taxon>Craniata</taxon>
        <taxon>Vertebrata</taxon>
        <taxon>Euteleostomi</taxon>
        <taxon>Actinopterygii</taxon>
        <taxon>Neopterygii</taxon>
        <taxon>Teleostei</taxon>
        <taxon>Ostariophysi</taxon>
        <taxon>Cypriniformes</taxon>
        <taxon>Cyprinidae</taxon>
        <taxon>Labeoninae</taxon>
        <taxon>Labeonini</taxon>
        <taxon>Cirrhinus</taxon>
    </lineage>
</organism>
<name>A0ABD0Q469_CIRMR</name>
<feature type="non-terminal residue" evidence="2">
    <location>
        <position position="133"/>
    </location>
</feature>
<dbReference type="EMBL" id="JAMKFB020000011">
    <property type="protein sequence ID" value="KAL0180954.1"/>
    <property type="molecule type" value="Genomic_DNA"/>
</dbReference>
<dbReference type="Proteomes" id="UP001529510">
    <property type="component" value="Unassembled WGS sequence"/>
</dbReference>
<protein>
    <submittedName>
        <fullName evidence="2">Uncharacterized protein</fullName>
    </submittedName>
</protein>
<gene>
    <name evidence="2" type="ORF">M9458_023360</name>
</gene>
<evidence type="ECO:0000313" key="3">
    <source>
        <dbReference type="Proteomes" id="UP001529510"/>
    </source>
</evidence>
<sequence length="133" mass="14568">MKRIQPFTIGTKLSVPSENKCLDYVGIILPVPALDCCELQNDSNNDSSAFHEERVSTSTPVEGLSDDIKEEDDRDSVSPPASSRSIKKIAMCANAENQTVTDLNYATNKPSTSTEKLFLVEERLSDKSGAELE</sequence>
<feature type="compositionally biased region" description="Acidic residues" evidence="1">
    <location>
        <begin position="64"/>
        <end position="74"/>
    </location>
</feature>
<dbReference type="AlphaFoldDB" id="A0ABD0Q469"/>
<accession>A0ABD0Q469</accession>
<feature type="region of interest" description="Disordered" evidence="1">
    <location>
        <begin position="42"/>
        <end position="85"/>
    </location>
</feature>